<protein>
    <submittedName>
        <fullName evidence="1">Alpha 1,2 mannosyltransferase</fullName>
    </submittedName>
</protein>
<dbReference type="EMBL" id="JAMKPW020000011">
    <property type="protein sequence ID" value="KAK8213523.1"/>
    <property type="molecule type" value="Genomic_DNA"/>
</dbReference>
<name>A0ACC3SHD0_9PEZI</name>
<evidence type="ECO:0000313" key="2">
    <source>
        <dbReference type="Proteomes" id="UP001320706"/>
    </source>
</evidence>
<evidence type="ECO:0000313" key="1">
    <source>
        <dbReference type="EMBL" id="KAK8213523.1"/>
    </source>
</evidence>
<gene>
    <name evidence="1" type="primary">SMP3</name>
    <name evidence="1" type="ORF">M8818_002825</name>
</gene>
<sequence>MWRRIYLLLVLLRLYYALSPSYLHPDEHFQGPEVIAGRIFGYPSNLTWEFTSATPIRSVFPLWLIYGWPLTILKWIWEGFGWDAVPATVTFYTLRVLMFTLSFVLEDWALQELVTVPKHRRVATLLVASSYVTWTFQTHTFSNSLETILVLWCLVLIARIKENAASQKTKSAILAFLIVLGIFNRITFPAFLLIPGISLLLHLRKRLTTLLTMILSATLTVLLAIMTDTDFYTPSTVHLRTLPHQAILTPLNNFLYNFDPSNLAAHGLHPYYQHLVVNLPQLLGPAFPLLFLSSRKDLNFYAALSGALALSLFQHQEARFLLPAVPLLLSSIQLPRRLPRLCIGVWVAFNAVLGVLMGVYHQGGVVPTQLWIGSQSASTSAQITHAFWWKTYSPPRWLLGSNHNVTTIDFMGIPGPEMLTQVAAATLCGLQSTTVLVAPLSAEFLDAYVDRPLRHQPPLDVSLSLEWQYGRHLNLDDMDFGDDGVGPTLSRVVGRRGLGVWRVVKPC</sequence>
<keyword evidence="1" id="KW-0328">Glycosyltransferase</keyword>
<comment type="caution">
    <text evidence="1">The sequence shown here is derived from an EMBL/GenBank/DDBJ whole genome shotgun (WGS) entry which is preliminary data.</text>
</comment>
<accession>A0ACC3SHD0</accession>
<keyword evidence="1" id="KW-0808">Transferase</keyword>
<proteinExistence type="predicted"/>
<dbReference type="Proteomes" id="UP001320706">
    <property type="component" value="Unassembled WGS sequence"/>
</dbReference>
<keyword evidence="2" id="KW-1185">Reference proteome</keyword>
<organism evidence="1 2">
    <name type="scientific">Zalaria obscura</name>
    <dbReference type="NCBI Taxonomy" id="2024903"/>
    <lineage>
        <taxon>Eukaryota</taxon>
        <taxon>Fungi</taxon>
        <taxon>Dikarya</taxon>
        <taxon>Ascomycota</taxon>
        <taxon>Pezizomycotina</taxon>
        <taxon>Dothideomycetes</taxon>
        <taxon>Dothideomycetidae</taxon>
        <taxon>Dothideales</taxon>
        <taxon>Zalariaceae</taxon>
        <taxon>Zalaria</taxon>
    </lineage>
</organism>
<reference evidence="1" key="1">
    <citation type="submission" date="2024-02" db="EMBL/GenBank/DDBJ databases">
        <title>Metagenome Assembled Genome of Zalaria obscura JY119.</title>
        <authorList>
            <person name="Vighnesh L."/>
            <person name="Jagadeeshwari U."/>
            <person name="Venkata Ramana C."/>
            <person name="Sasikala C."/>
        </authorList>
    </citation>
    <scope>NUCLEOTIDE SEQUENCE</scope>
    <source>
        <strain evidence="1">JY119</strain>
    </source>
</reference>